<evidence type="ECO:0000256" key="5">
    <source>
        <dbReference type="ARBA" id="ARBA00023136"/>
    </source>
</evidence>
<evidence type="ECO:0000256" key="3">
    <source>
        <dbReference type="ARBA" id="ARBA00022692"/>
    </source>
</evidence>
<proteinExistence type="inferred from homology"/>
<evidence type="ECO:0000256" key="6">
    <source>
        <dbReference type="RuleBase" id="RU363041"/>
    </source>
</evidence>
<evidence type="ECO:0000313" key="8">
    <source>
        <dbReference type="Proteomes" id="UP001600165"/>
    </source>
</evidence>
<organism evidence="7 8">
    <name type="scientific">Almyronema epifaneia S1</name>
    <dbReference type="NCBI Taxonomy" id="2991925"/>
    <lineage>
        <taxon>Bacteria</taxon>
        <taxon>Bacillati</taxon>
        <taxon>Cyanobacteriota</taxon>
        <taxon>Cyanophyceae</taxon>
        <taxon>Nodosilineales</taxon>
        <taxon>Nodosilineaceae</taxon>
        <taxon>Almyronema</taxon>
        <taxon>Almyronema epifaneia</taxon>
    </lineage>
</organism>
<dbReference type="EMBL" id="JBHZOL010000024">
    <property type="protein sequence ID" value="MFE4105505.1"/>
    <property type="molecule type" value="Genomic_DNA"/>
</dbReference>
<evidence type="ECO:0000256" key="1">
    <source>
        <dbReference type="ARBA" id="ARBA00004141"/>
    </source>
</evidence>
<comment type="similarity">
    <text evidence="2 6">Belongs to the 4-toluene sulfonate uptake permease (TSUP) (TC 2.A.102) family.</text>
</comment>
<reference evidence="7 8" key="1">
    <citation type="submission" date="2024-10" db="EMBL/GenBank/DDBJ databases">
        <authorList>
            <person name="Ratan Roy A."/>
            <person name="Morales Sandoval P.H."/>
            <person name="De Los Santos Villalobos S."/>
            <person name="Chakraborty S."/>
            <person name="Mukherjee J."/>
        </authorList>
    </citation>
    <scope>NUCLEOTIDE SEQUENCE [LARGE SCALE GENOMIC DNA]</scope>
    <source>
        <strain evidence="7 8">S1</strain>
    </source>
</reference>
<dbReference type="PANTHER" id="PTHR43701">
    <property type="entry name" value="MEMBRANE TRANSPORTER PROTEIN MJ0441-RELATED"/>
    <property type="match status" value="1"/>
</dbReference>
<keyword evidence="8" id="KW-1185">Reference proteome</keyword>
<gene>
    <name evidence="7" type="ORF">ACFVKH_04390</name>
</gene>
<accession>A0ABW6ICZ7</accession>
<feature type="transmembrane region" description="Helical" evidence="6">
    <location>
        <begin position="74"/>
        <end position="93"/>
    </location>
</feature>
<dbReference type="RefSeq" id="WP_377962176.1">
    <property type="nucleotide sequence ID" value="NZ_JBHZOL010000024.1"/>
</dbReference>
<keyword evidence="5 6" id="KW-0472">Membrane</keyword>
<feature type="transmembrane region" description="Helical" evidence="6">
    <location>
        <begin position="7"/>
        <end position="24"/>
    </location>
</feature>
<sequence length="274" mass="28714">MGESSLILGLGGLVSGILAGFLGIGGGTVLVPLMVAVGFTPLQAVATSSLSILITSLTGSWQNWRMGYLSPRRVLLLGFPAVVTAQLGALVASGIPAHILLLAFGCLLILNVYLVGVRKRVTAQKSLQEAQTVDRPEAINTDTSEAALPLNPLLARLITGGTAGFLAGLFGIGGGVIMVPLQILLLGETIKMAVRTSLGVIVITAISACIGHALQGNVLFRPGLLLGLGGLVGVQISTRFLPRLSDKVVSWLFRTMLGILAFYIFWQAWQTYAR</sequence>
<feature type="transmembrane region" description="Helical" evidence="6">
    <location>
        <begin position="192"/>
        <end position="211"/>
    </location>
</feature>
<keyword evidence="6" id="KW-1003">Cell membrane</keyword>
<dbReference type="Pfam" id="PF01925">
    <property type="entry name" value="TauE"/>
    <property type="match status" value="1"/>
</dbReference>
<dbReference type="Proteomes" id="UP001600165">
    <property type="component" value="Unassembled WGS sequence"/>
</dbReference>
<dbReference type="PANTHER" id="PTHR43701:SF5">
    <property type="entry name" value="MEMBRANE TRANSPORTER PROTEIN-RELATED"/>
    <property type="match status" value="1"/>
</dbReference>
<protein>
    <recommendedName>
        <fullName evidence="6">Probable membrane transporter protein</fullName>
    </recommendedName>
</protein>
<dbReference type="InterPro" id="IPR051598">
    <property type="entry name" value="TSUP/Inactive_protease-like"/>
</dbReference>
<feature type="transmembrane region" description="Helical" evidence="6">
    <location>
        <begin position="163"/>
        <end position="186"/>
    </location>
</feature>
<comment type="subcellular location">
    <subcellularLocation>
        <location evidence="6">Cell membrane</location>
        <topology evidence="6">Multi-pass membrane protein</topology>
    </subcellularLocation>
    <subcellularLocation>
        <location evidence="1">Membrane</location>
        <topology evidence="1">Multi-pass membrane protein</topology>
    </subcellularLocation>
</comment>
<keyword evidence="3 6" id="KW-0812">Transmembrane</keyword>
<evidence type="ECO:0000256" key="4">
    <source>
        <dbReference type="ARBA" id="ARBA00022989"/>
    </source>
</evidence>
<feature type="transmembrane region" description="Helical" evidence="6">
    <location>
        <begin position="218"/>
        <end position="236"/>
    </location>
</feature>
<feature type="transmembrane region" description="Helical" evidence="6">
    <location>
        <begin position="248"/>
        <end position="266"/>
    </location>
</feature>
<feature type="transmembrane region" description="Helical" evidence="6">
    <location>
        <begin position="99"/>
        <end position="117"/>
    </location>
</feature>
<evidence type="ECO:0000313" key="7">
    <source>
        <dbReference type="EMBL" id="MFE4105505.1"/>
    </source>
</evidence>
<name>A0ABW6ICZ7_9CYAN</name>
<comment type="caution">
    <text evidence="7">The sequence shown here is derived from an EMBL/GenBank/DDBJ whole genome shotgun (WGS) entry which is preliminary data.</text>
</comment>
<keyword evidence="4 6" id="KW-1133">Transmembrane helix</keyword>
<evidence type="ECO:0000256" key="2">
    <source>
        <dbReference type="ARBA" id="ARBA00009142"/>
    </source>
</evidence>
<feature type="transmembrane region" description="Helical" evidence="6">
    <location>
        <begin position="30"/>
        <end position="54"/>
    </location>
</feature>
<dbReference type="InterPro" id="IPR002781">
    <property type="entry name" value="TM_pro_TauE-like"/>
</dbReference>